<evidence type="ECO:0000313" key="1">
    <source>
        <dbReference type="EMBL" id="CAH2073244.1"/>
    </source>
</evidence>
<dbReference type="Proteomes" id="UP000837857">
    <property type="component" value="Chromosome 7"/>
</dbReference>
<dbReference type="EMBL" id="OW152819">
    <property type="protein sequence ID" value="CAH2073244.1"/>
    <property type="molecule type" value="Genomic_DNA"/>
</dbReference>
<reference evidence="1" key="1">
    <citation type="submission" date="2022-03" db="EMBL/GenBank/DDBJ databases">
        <authorList>
            <person name="Martin H S."/>
        </authorList>
    </citation>
    <scope>NUCLEOTIDE SEQUENCE</scope>
</reference>
<evidence type="ECO:0000313" key="2">
    <source>
        <dbReference type="Proteomes" id="UP000837857"/>
    </source>
</evidence>
<proteinExistence type="predicted"/>
<name>A0ABN8J289_9NEOP</name>
<organism evidence="1 2">
    <name type="scientific">Iphiclides podalirius</name>
    <name type="common">scarce swallowtail</name>
    <dbReference type="NCBI Taxonomy" id="110791"/>
    <lineage>
        <taxon>Eukaryota</taxon>
        <taxon>Metazoa</taxon>
        <taxon>Ecdysozoa</taxon>
        <taxon>Arthropoda</taxon>
        <taxon>Hexapoda</taxon>
        <taxon>Insecta</taxon>
        <taxon>Pterygota</taxon>
        <taxon>Neoptera</taxon>
        <taxon>Endopterygota</taxon>
        <taxon>Lepidoptera</taxon>
        <taxon>Glossata</taxon>
        <taxon>Ditrysia</taxon>
        <taxon>Papilionoidea</taxon>
        <taxon>Papilionidae</taxon>
        <taxon>Papilioninae</taxon>
        <taxon>Iphiclides</taxon>
    </lineage>
</organism>
<feature type="non-terminal residue" evidence="1">
    <location>
        <position position="116"/>
    </location>
</feature>
<gene>
    <name evidence="1" type="ORF">IPOD504_LOCUS15548</name>
</gene>
<protein>
    <submittedName>
        <fullName evidence="1">Uncharacterized protein</fullName>
    </submittedName>
</protein>
<keyword evidence="2" id="KW-1185">Reference proteome</keyword>
<accession>A0ABN8J289</accession>
<sequence>MMISNGGCTIAPPSEITSFDDVLGHRGVVSRLKRAARRSGRVQKGPRLTAVLAYRPPGSALDGRSAECAGVRRGRSLTGRANETARLAANAIVRKGGTYHNTRESATPRHLRKAVC</sequence>